<dbReference type="Pfam" id="PF01833">
    <property type="entry name" value="TIG"/>
    <property type="match status" value="1"/>
</dbReference>
<evidence type="ECO:0000259" key="2">
    <source>
        <dbReference type="Pfam" id="PF01833"/>
    </source>
</evidence>
<dbReference type="SUPFAM" id="SSF81296">
    <property type="entry name" value="E set domains"/>
    <property type="match status" value="1"/>
</dbReference>
<dbReference type="Gene3D" id="3.40.390.10">
    <property type="entry name" value="Collagenase (Catalytic Domain)"/>
    <property type="match status" value="1"/>
</dbReference>
<dbReference type="EMBL" id="BAABDH010000094">
    <property type="protein sequence ID" value="GAA3945173.1"/>
    <property type="molecule type" value="Genomic_DNA"/>
</dbReference>
<feature type="domain" description="IPT/TIG" evidence="2">
    <location>
        <begin position="214"/>
        <end position="315"/>
    </location>
</feature>
<dbReference type="InterPro" id="IPR024079">
    <property type="entry name" value="MetalloPept_cat_dom_sf"/>
</dbReference>
<dbReference type="RefSeq" id="WP_345115416.1">
    <property type="nucleotide sequence ID" value="NZ_BAABDH010000094.1"/>
</dbReference>
<dbReference type="CDD" id="cd00102">
    <property type="entry name" value="IPT"/>
    <property type="match status" value="1"/>
</dbReference>
<keyword evidence="4" id="KW-1185">Reference proteome</keyword>
<dbReference type="SUPFAM" id="SSF55486">
    <property type="entry name" value="Metalloproteases ('zincins'), catalytic domain"/>
    <property type="match status" value="1"/>
</dbReference>
<dbReference type="Gene3D" id="2.60.40.10">
    <property type="entry name" value="Immunoglobulins"/>
    <property type="match status" value="1"/>
</dbReference>
<evidence type="ECO:0000313" key="4">
    <source>
        <dbReference type="Proteomes" id="UP001499909"/>
    </source>
</evidence>
<name>A0ABP7NGC0_9BACT</name>
<reference evidence="4" key="1">
    <citation type="journal article" date="2019" name="Int. J. Syst. Evol. Microbiol.">
        <title>The Global Catalogue of Microorganisms (GCM) 10K type strain sequencing project: providing services to taxonomists for standard genome sequencing and annotation.</title>
        <authorList>
            <consortium name="The Broad Institute Genomics Platform"/>
            <consortium name="The Broad Institute Genome Sequencing Center for Infectious Disease"/>
            <person name="Wu L."/>
            <person name="Ma J."/>
        </authorList>
    </citation>
    <scope>NUCLEOTIDE SEQUENCE [LARGE SCALE GENOMIC DNA]</scope>
    <source>
        <strain evidence="4">JCM 17214</strain>
    </source>
</reference>
<proteinExistence type="predicted"/>
<protein>
    <recommendedName>
        <fullName evidence="2">IPT/TIG domain-containing protein</fullName>
    </recommendedName>
</protein>
<organism evidence="3 4">
    <name type="scientific">Hymenobacter algoricola</name>
    <dbReference type="NCBI Taxonomy" id="486267"/>
    <lineage>
        <taxon>Bacteria</taxon>
        <taxon>Pseudomonadati</taxon>
        <taxon>Bacteroidota</taxon>
        <taxon>Cytophagia</taxon>
        <taxon>Cytophagales</taxon>
        <taxon>Hymenobacteraceae</taxon>
        <taxon>Hymenobacter</taxon>
    </lineage>
</organism>
<dbReference type="Proteomes" id="UP001499909">
    <property type="component" value="Unassembled WGS sequence"/>
</dbReference>
<gene>
    <name evidence="3" type="ORF">GCM10022406_29110</name>
</gene>
<dbReference type="InterPro" id="IPR014756">
    <property type="entry name" value="Ig_E-set"/>
</dbReference>
<sequence length="709" mass="75953">MTLFPTVRRLPALLLGLLLAGAAAPAQAQQPAPPSATHCLLHPLDPAERSRQAALVVEGEVLSAVGFWDAGHQRIYTAHQIRVFTVFKGRAVTEVTVLTEGGTVGDDRQELTNTLRLSSGDQGVFFLYPAPWVGPGAPAAWAAYGSQQGFIRYDLATLSAAEPFRAYPALDKDFYAELSARTGQPGQALAPNRVLNAAQRRRRELAAAAKGQAPVITLLAPLTLTAGAGAVLTITGSGFGAARGKGFVEFRNADDGGMTFIQPQPADYVSWSDQLIRVRVPSYGTAGNPAGTGVVRVTTTELLPAQSTQAITITYALSNVQDRNSKVVVRPRHSNVNNSGGLTFQLESGFANNPNAAQIFRRDLQQIWRCQTGVNWLLGPNRSGRGAADDDENSVGFDSGAELPVNVLGRTTSYYRGCLGPRGEVSFYVKEIDMQFDDGVNFLFTSGTPATGQFDFESIVVHELGHAQQLGHVILPPAVMHFGVAPRQVRRTLSDFDISGGRLMLRTRSFAAASCGPPPMLPAPLATQAARNLGAGGIEVTWTTREECFVESFVVERGADTTAWQPVATLPAGASGASYRFVDAQPLPGLSYYRLRVRRPGPVPPASTLDAAAPLPVSTEAEAADLIVFPNPIRGGLLQLQFASAAAGELSVFLYDEVGRFHRSAAFDVQAGLTIRSLSVDELRPGWYLLQWRDQTGRTGVARFIKLGF</sequence>
<feature type="signal peptide" evidence="1">
    <location>
        <begin position="1"/>
        <end position="28"/>
    </location>
</feature>
<evidence type="ECO:0000313" key="3">
    <source>
        <dbReference type="EMBL" id="GAA3945173.1"/>
    </source>
</evidence>
<dbReference type="InterPro" id="IPR013783">
    <property type="entry name" value="Ig-like_fold"/>
</dbReference>
<keyword evidence="1" id="KW-0732">Signal</keyword>
<accession>A0ABP7NGC0</accession>
<feature type="chain" id="PRO_5046377422" description="IPT/TIG domain-containing protein" evidence="1">
    <location>
        <begin position="29"/>
        <end position="709"/>
    </location>
</feature>
<dbReference type="InterPro" id="IPR002909">
    <property type="entry name" value="IPT_dom"/>
</dbReference>
<comment type="caution">
    <text evidence="3">The sequence shown here is derived from an EMBL/GenBank/DDBJ whole genome shotgun (WGS) entry which is preliminary data.</text>
</comment>
<evidence type="ECO:0000256" key="1">
    <source>
        <dbReference type="SAM" id="SignalP"/>
    </source>
</evidence>